<feature type="compositionally biased region" description="Polar residues" evidence="1">
    <location>
        <begin position="61"/>
        <end position="79"/>
    </location>
</feature>
<sequence>MPTYHPPASLHSVNRPHSTGASVTGSPAPDSVTLAKESSINSTSAEAPRPPIQSYVGVRPASSQDILNSARQGRATTGA</sequence>
<protein>
    <submittedName>
        <fullName evidence="2">Uncharacterized protein</fullName>
    </submittedName>
</protein>
<proteinExistence type="predicted"/>
<gene>
    <name evidence="2" type="ORF">RHS03_08179</name>
</gene>
<reference evidence="2" key="1">
    <citation type="submission" date="2020-09" db="EMBL/GenBank/DDBJ databases">
        <title>Comparative genome analyses of four rice-infecting Rhizoctonia solani isolates reveal extensive enrichment of homogalacturonan modification genes.</title>
        <authorList>
            <person name="Lee D.-Y."/>
            <person name="Jeon J."/>
            <person name="Kim K.-T."/>
            <person name="Cheong K."/>
            <person name="Song H."/>
            <person name="Choi G."/>
            <person name="Ko J."/>
            <person name="Opiyo S.O."/>
            <person name="Zuo S."/>
            <person name="Madhav S."/>
            <person name="Lee Y.-H."/>
            <person name="Wang G.-L."/>
        </authorList>
    </citation>
    <scope>NUCLEOTIDE SEQUENCE</scope>
    <source>
        <strain evidence="2">AG1-IA WGL</strain>
    </source>
</reference>
<feature type="region of interest" description="Disordered" evidence="1">
    <location>
        <begin position="1"/>
        <end position="79"/>
    </location>
</feature>
<dbReference type="EMBL" id="JACYCD010000428">
    <property type="protein sequence ID" value="KAF8694421.1"/>
    <property type="molecule type" value="Genomic_DNA"/>
</dbReference>
<evidence type="ECO:0000256" key="1">
    <source>
        <dbReference type="SAM" id="MobiDB-lite"/>
    </source>
</evidence>
<evidence type="ECO:0000313" key="2">
    <source>
        <dbReference type="EMBL" id="KAF8694421.1"/>
    </source>
</evidence>
<feature type="non-terminal residue" evidence="2">
    <location>
        <position position="1"/>
    </location>
</feature>
<feature type="compositionally biased region" description="Polar residues" evidence="1">
    <location>
        <begin position="11"/>
        <end position="25"/>
    </location>
</feature>
<dbReference type="AlphaFoldDB" id="A0A8H7HKL5"/>
<accession>A0A8H7HKL5</accession>
<feature type="compositionally biased region" description="Polar residues" evidence="1">
    <location>
        <begin position="36"/>
        <end position="45"/>
    </location>
</feature>
<dbReference type="Proteomes" id="UP000602905">
    <property type="component" value="Unassembled WGS sequence"/>
</dbReference>
<name>A0A8H7HKL5_9AGAM</name>
<evidence type="ECO:0000313" key="3">
    <source>
        <dbReference type="Proteomes" id="UP000602905"/>
    </source>
</evidence>
<organism evidence="2 3">
    <name type="scientific">Rhizoctonia solani</name>
    <dbReference type="NCBI Taxonomy" id="456999"/>
    <lineage>
        <taxon>Eukaryota</taxon>
        <taxon>Fungi</taxon>
        <taxon>Dikarya</taxon>
        <taxon>Basidiomycota</taxon>
        <taxon>Agaricomycotina</taxon>
        <taxon>Agaricomycetes</taxon>
        <taxon>Cantharellales</taxon>
        <taxon>Ceratobasidiaceae</taxon>
        <taxon>Rhizoctonia</taxon>
    </lineage>
</organism>
<comment type="caution">
    <text evidence="2">The sequence shown here is derived from an EMBL/GenBank/DDBJ whole genome shotgun (WGS) entry which is preliminary data.</text>
</comment>